<keyword evidence="1" id="KW-0732">Signal</keyword>
<dbReference type="Proteomes" id="UP001165120">
    <property type="component" value="Unassembled WGS sequence"/>
</dbReference>
<dbReference type="EMBL" id="BSXN01000010">
    <property type="protein sequence ID" value="GME66603.1"/>
    <property type="molecule type" value="Genomic_DNA"/>
</dbReference>
<proteinExistence type="predicted"/>
<sequence length="359" mass="39483">MVKLNLLASAALFASQSLAYSPAAQHYGYYSTVSGFFKQDDNSTNDSNFDYTDNLGLHDNLTWIEFREQIEALNEEAANNVSYKVIFFARHSEGYHNVAESYYGTPLWNCYYSLLDGNGTSQWGPDAYLTENGIDNAINNSYLIKSLLADDFPLPQSFYSSPFTRAADTLVLTWADIILDSGYSTPIFKESLRETIGLHTCDKRRSKAYLEDRYPDFEFEKGFYDEDILWTKDTQEDDGAKVLRARQFLDDVFASDENTYISVTAHSGVGSAILSALGHRKFKLATGAIIPLVVRRESILGFTPPTSTFSISVGPSGTAPACSTSYSTVPSSVAFASDSLDISSETAPATVTVTVTASA</sequence>
<dbReference type="GO" id="GO:0016791">
    <property type="term" value="F:phosphatase activity"/>
    <property type="evidence" value="ECO:0007669"/>
    <property type="project" value="TreeGrafter"/>
</dbReference>
<evidence type="ECO:0000256" key="1">
    <source>
        <dbReference type="SAM" id="SignalP"/>
    </source>
</evidence>
<feature type="chain" id="PRO_5040939376" evidence="1">
    <location>
        <begin position="20"/>
        <end position="359"/>
    </location>
</feature>
<organism evidence="2 3">
    <name type="scientific">Candida boidinii</name>
    <name type="common">Yeast</name>
    <dbReference type="NCBI Taxonomy" id="5477"/>
    <lineage>
        <taxon>Eukaryota</taxon>
        <taxon>Fungi</taxon>
        <taxon>Dikarya</taxon>
        <taxon>Ascomycota</taxon>
        <taxon>Saccharomycotina</taxon>
        <taxon>Pichiomycetes</taxon>
        <taxon>Pichiales</taxon>
        <taxon>Pichiaceae</taxon>
        <taxon>Ogataea</taxon>
        <taxon>Ogataea/Candida clade</taxon>
    </lineage>
</organism>
<accession>A0A9W6W734</accession>
<dbReference type="OrthoDB" id="496981at2759"/>
<comment type="caution">
    <text evidence="2">The sequence shown here is derived from an EMBL/GenBank/DDBJ whole genome shotgun (WGS) entry which is preliminary data.</text>
</comment>
<dbReference type="InterPro" id="IPR029033">
    <property type="entry name" value="His_PPase_superfam"/>
</dbReference>
<dbReference type="PANTHER" id="PTHR48100:SF1">
    <property type="entry name" value="HISTIDINE PHOSPHATASE FAMILY PROTEIN-RELATED"/>
    <property type="match status" value="1"/>
</dbReference>
<keyword evidence="3" id="KW-1185">Reference proteome</keyword>
<dbReference type="PANTHER" id="PTHR48100">
    <property type="entry name" value="BROAD-SPECIFICITY PHOSPHATASE YOR283W-RELATED"/>
    <property type="match status" value="1"/>
</dbReference>
<gene>
    <name evidence="2" type="ORF">Cboi02_000006400</name>
</gene>
<dbReference type="GO" id="GO:0005737">
    <property type="term" value="C:cytoplasm"/>
    <property type="evidence" value="ECO:0007669"/>
    <property type="project" value="TreeGrafter"/>
</dbReference>
<feature type="signal peptide" evidence="1">
    <location>
        <begin position="1"/>
        <end position="19"/>
    </location>
</feature>
<protein>
    <submittedName>
        <fullName evidence="2">Unnamed protein product</fullName>
    </submittedName>
</protein>
<dbReference type="InterPro" id="IPR013078">
    <property type="entry name" value="His_Pase_superF_clade-1"/>
</dbReference>
<dbReference type="SUPFAM" id="SSF53254">
    <property type="entry name" value="Phosphoglycerate mutase-like"/>
    <property type="match status" value="1"/>
</dbReference>
<dbReference type="InterPro" id="IPR050275">
    <property type="entry name" value="PGM_Phosphatase"/>
</dbReference>
<dbReference type="Gene3D" id="3.40.50.1240">
    <property type="entry name" value="Phosphoglycerate mutase-like"/>
    <property type="match status" value="1"/>
</dbReference>
<dbReference type="Pfam" id="PF00300">
    <property type="entry name" value="His_Phos_1"/>
    <property type="match status" value="1"/>
</dbReference>
<dbReference type="AlphaFoldDB" id="A0A9W6W734"/>
<evidence type="ECO:0000313" key="2">
    <source>
        <dbReference type="EMBL" id="GME66603.1"/>
    </source>
</evidence>
<dbReference type="CDD" id="cd07067">
    <property type="entry name" value="HP_PGM_like"/>
    <property type="match status" value="1"/>
</dbReference>
<name>A0A9W6W734_CANBO</name>
<evidence type="ECO:0000313" key="3">
    <source>
        <dbReference type="Proteomes" id="UP001165120"/>
    </source>
</evidence>
<reference evidence="2" key="1">
    <citation type="submission" date="2023-04" db="EMBL/GenBank/DDBJ databases">
        <title>Candida boidinii NBRC 10035.</title>
        <authorList>
            <person name="Ichikawa N."/>
            <person name="Sato H."/>
            <person name="Tonouchi N."/>
        </authorList>
    </citation>
    <scope>NUCLEOTIDE SEQUENCE</scope>
    <source>
        <strain evidence="2">NBRC 10035</strain>
    </source>
</reference>